<evidence type="ECO:0000313" key="15">
    <source>
        <dbReference type="Proteomes" id="UP000448867"/>
    </source>
</evidence>
<dbReference type="GO" id="GO:0005829">
    <property type="term" value="C:cytosol"/>
    <property type="evidence" value="ECO:0007669"/>
    <property type="project" value="TreeGrafter"/>
</dbReference>
<evidence type="ECO:0000256" key="11">
    <source>
        <dbReference type="PIRSR" id="PIRSR614732-2"/>
    </source>
</evidence>
<keyword evidence="6 9" id="KW-0456">Lyase</keyword>
<feature type="binding site" evidence="9 11">
    <location>
        <position position="185"/>
    </location>
    <ligand>
        <name>substrate</name>
    </ligand>
</feature>
<dbReference type="PANTHER" id="PTHR32119:SF2">
    <property type="entry name" value="OROTIDINE 5'-PHOSPHATE DECARBOXYLASE"/>
    <property type="match status" value="1"/>
</dbReference>
<gene>
    <name evidence="9 14" type="primary">pyrF</name>
    <name evidence="14" type="ORF">GJU40_14405</name>
</gene>
<evidence type="ECO:0000256" key="5">
    <source>
        <dbReference type="ARBA" id="ARBA00022975"/>
    </source>
</evidence>
<dbReference type="OrthoDB" id="9806203at2"/>
<dbReference type="InterPro" id="IPR011060">
    <property type="entry name" value="RibuloseP-bd_barrel"/>
</dbReference>
<sequence length="250" mass="27035">MNKNPLIVALDFPDSEATLEFLAHFSGEQLYVKVGMELYYKEGPAVIETLKHQGHHIFLDLKLHDIPNTVKSAMKNLAVLGVDLVNVHAAGGRNMMEAAIEGLEAGTKPGAKRPSCIAVTQLTSTSEEMLHHELLIPGSLEHTVLKYAELAHAAGLDGIVSSVLEVPAIYSILPHSFLTVTPGIREFGAAKADQVRVATPRFAGESGASGIVVGRSITRADHPVEAYKRISSEWEDAVNERKNSSAFIKH</sequence>
<feature type="active site" description="For OMPdecase activity" evidence="10">
    <location>
        <position position="62"/>
    </location>
</feature>
<dbReference type="GO" id="GO:0044205">
    <property type="term" value="P:'de novo' UMP biosynthetic process"/>
    <property type="evidence" value="ECO:0007669"/>
    <property type="project" value="UniProtKB-UniRule"/>
</dbReference>
<dbReference type="UniPathway" id="UPA00070">
    <property type="reaction ID" value="UER00120"/>
</dbReference>
<dbReference type="InterPro" id="IPR013785">
    <property type="entry name" value="Aldolase_TIM"/>
</dbReference>
<dbReference type="GO" id="GO:0004590">
    <property type="term" value="F:orotidine-5'-phosphate decarboxylase activity"/>
    <property type="evidence" value="ECO:0007669"/>
    <property type="project" value="UniProtKB-UniRule"/>
</dbReference>
<comment type="pathway">
    <text evidence="2 9 12">Pyrimidine metabolism; UMP biosynthesis via de novo pathway; UMP from orotate: step 2/2.</text>
</comment>
<evidence type="ECO:0000256" key="4">
    <source>
        <dbReference type="ARBA" id="ARBA00022793"/>
    </source>
</evidence>
<dbReference type="Proteomes" id="UP000448867">
    <property type="component" value="Unassembled WGS sequence"/>
</dbReference>
<comment type="subunit">
    <text evidence="3 9">Homodimer.</text>
</comment>
<evidence type="ECO:0000256" key="10">
    <source>
        <dbReference type="PIRSR" id="PIRSR614732-1"/>
    </source>
</evidence>
<dbReference type="Gene3D" id="3.20.20.70">
    <property type="entry name" value="Aldolase class I"/>
    <property type="match status" value="1"/>
</dbReference>
<organism evidence="14 15">
    <name type="scientific">Metabacillus lacus</name>
    <dbReference type="NCBI Taxonomy" id="1983721"/>
    <lineage>
        <taxon>Bacteria</taxon>
        <taxon>Bacillati</taxon>
        <taxon>Bacillota</taxon>
        <taxon>Bacilli</taxon>
        <taxon>Bacillales</taxon>
        <taxon>Bacillaceae</taxon>
        <taxon>Metabacillus</taxon>
    </lineage>
</organism>
<evidence type="ECO:0000256" key="2">
    <source>
        <dbReference type="ARBA" id="ARBA00004861"/>
    </source>
</evidence>
<proteinExistence type="inferred from homology"/>
<keyword evidence="5 9" id="KW-0665">Pyrimidine biosynthesis</keyword>
<accession>A0A7X2J0R9</accession>
<comment type="similarity">
    <text evidence="8 9">Belongs to the OMP decarboxylase family. Type 1 subfamily.</text>
</comment>
<comment type="caution">
    <text evidence="14">The sequence shown here is derived from an EMBL/GenBank/DDBJ whole genome shotgun (WGS) entry which is preliminary data.</text>
</comment>
<dbReference type="EC" id="4.1.1.23" evidence="9"/>
<feature type="binding site" evidence="9">
    <location>
        <begin position="60"/>
        <end position="69"/>
    </location>
    <ligand>
        <name>substrate</name>
    </ligand>
</feature>
<comment type="catalytic activity">
    <reaction evidence="7 9 12">
        <text>orotidine 5'-phosphate + H(+) = UMP + CO2</text>
        <dbReference type="Rhea" id="RHEA:11596"/>
        <dbReference type="ChEBI" id="CHEBI:15378"/>
        <dbReference type="ChEBI" id="CHEBI:16526"/>
        <dbReference type="ChEBI" id="CHEBI:57538"/>
        <dbReference type="ChEBI" id="CHEBI:57865"/>
        <dbReference type="EC" id="4.1.1.23"/>
    </reaction>
</comment>
<feature type="binding site" evidence="9 11">
    <location>
        <position position="194"/>
    </location>
    <ligand>
        <name>substrate</name>
    </ligand>
</feature>
<evidence type="ECO:0000256" key="8">
    <source>
        <dbReference type="ARBA" id="ARBA00061012"/>
    </source>
</evidence>
<keyword evidence="4 9" id="KW-0210">Decarboxylase</keyword>
<dbReference type="GO" id="GO:0006207">
    <property type="term" value="P:'de novo' pyrimidine nucleobase biosynthetic process"/>
    <property type="evidence" value="ECO:0007669"/>
    <property type="project" value="InterPro"/>
</dbReference>
<dbReference type="SMART" id="SM00934">
    <property type="entry name" value="OMPdecase"/>
    <property type="match status" value="1"/>
</dbReference>
<dbReference type="AlphaFoldDB" id="A0A7X2J0R9"/>
<feature type="active site" description="Proton donor" evidence="9">
    <location>
        <position position="62"/>
    </location>
</feature>
<evidence type="ECO:0000259" key="13">
    <source>
        <dbReference type="SMART" id="SM00934"/>
    </source>
</evidence>
<dbReference type="PROSITE" id="PS00156">
    <property type="entry name" value="OMPDECASE"/>
    <property type="match status" value="1"/>
</dbReference>
<dbReference type="NCBIfam" id="NF001273">
    <property type="entry name" value="PRK00230.1"/>
    <property type="match status" value="1"/>
</dbReference>
<comment type="function">
    <text evidence="1 9">Catalyzes the decarboxylation of orotidine 5'-monophosphate (OMP) to uridine 5'-monophosphate (UMP).</text>
</comment>
<reference evidence="14 15" key="1">
    <citation type="submission" date="2019-11" db="EMBL/GenBank/DDBJ databases">
        <title>Bacillus lacus genome.</title>
        <authorList>
            <person name="Allen C.J."/>
            <person name="Newman J.D."/>
        </authorList>
    </citation>
    <scope>NUCLEOTIDE SEQUENCE [LARGE SCALE GENOMIC DNA]</scope>
    <source>
        <strain evidence="14 15">KCTC 33946</strain>
    </source>
</reference>
<dbReference type="NCBIfam" id="TIGR01740">
    <property type="entry name" value="pyrF"/>
    <property type="match status" value="1"/>
</dbReference>
<feature type="active site" description="For OMPdecase activity" evidence="10">
    <location>
        <position position="60"/>
    </location>
</feature>
<dbReference type="InterPro" id="IPR018089">
    <property type="entry name" value="OMPdecase_AS"/>
</dbReference>
<evidence type="ECO:0000256" key="12">
    <source>
        <dbReference type="RuleBase" id="RU000512"/>
    </source>
</evidence>
<dbReference type="FunFam" id="3.20.20.70:FF:000015">
    <property type="entry name" value="Orotidine 5'-phosphate decarboxylase"/>
    <property type="match status" value="1"/>
</dbReference>
<feature type="binding site" evidence="9 11">
    <location>
        <position position="214"/>
    </location>
    <ligand>
        <name>substrate</name>
    </ligand>
</feature>
<feature type="binding site" evidence="9 11">
    <location>
        <position position="11"/>
    </location>
    <ligand>
        <name>substrate</name>
    </ligand>
</feature>
<dbReference type="EMBL" id="WKKI01000032">
    <property type="protein sequence ID" value="MRX73337.1"/>
    <property type="molecule type" value="Genomic_DNA"/>
</dbReference>
<protein>
    <recommendedName>
        <fullName evidence="9">Orotidine 5'-phosphate decarboxylase</fullName>
        <ecNumber evidence="9">4.1.1.23</ecNumber>
    </recommendedName>
    <alternativeName>
        <fullName evidence="9">OMP decarboxylase</fullName>
        <shortName evidence="9">OMPDCase</shortName>
        <shortName evidence="9">OMPdecase</shortName>
    </alternativeName>
</protein>
<evidence type="ECO:0000256" key="3">
    <source>
        <dbReference type="ARBA" id="ARBA00011738"/>
    </source>
</evidence>
<feature type="domain" description="Orotidine 5'-phosphate decarboxylase" evidence="13">
    <location>
        <begin position="5"/>
        <end position="230"/>
    </location>
</feature>
<feature type="binding site" evidence="9 11">
    <location>
        <position position="123"/>
    </location>
    <ligand>
        <name>substrate</name>
    </ligand>
</feature>
<dbReference type="PANTHER" id="PTHR32119">
    <property type="entry name" value="OROTIDINE 5'-PHOSPHATE DECARBOXYLASE"/>
    <property type="match status" value="1"/>
</dbReference>
<dbReference type="Pfam" id="PF00215">
    <property type="entry name" value="OMPdecase"/>
    <property type="match status" value="1"/>
</dbReference>
<evidence type="ECO:0000313" key="14">
    <source>
        <dbReference type="EMBL" id="MRX73337.1"/>
    </source>
</evidence>
<dbReference type="CDD" id="cd04725">
    <property type="entry name" value="OMP_decarboxylase_like"/>
    <property type="match status" value="1"/>
</dbReference>
<dbReference type="RefSeq" id="WP_154308805.1">
    <property type="nucleotide sequence ID" value="NZ_WKKI01000032.1"/>
</dbReference>
<evidence type="ECO:0000256" key="7">
    <source>
        <dbReference type="ARBA" id="ARBA00049157"/>
    </source>
</evidence>
<dbReference type="HAMAP" id="MF_01200_B">
    <property type="entry name" value="OMPdecase_type1_B"/>
    <property type="match status" value="1"/>
</dbReference>
<feature type="active site" description="For OMPdecase activity" evidence="10">
    <location>
        <position position="65"/>
    </location>
</feature>
<evidence type="ECO:0000256" key="1">
    <source>
        <dbReference type="ARBA" id="ARBA00002356"/>
    </source>
</evidence>
<dbReference type="InterPro" id="IPR014732">
    <property type="entry name" value="OMPdecase"/>
</dbReference>
<name>A0A7X2J0R9_9BACI</name>
<dbReference type="SUPFAM" id="SSF51366">
    <property type="entry name" value="Ribulose-phoshate binding barrel"/>
    <property type="match status" value="1"/>
</dbReference>
<evidence type="ECO:0000256" key="9">
    <source>
        <dbReference type="HAMAP-Rule" id="MF_01200"/>
    </source>
</evidence>
<keyword evidence="15" id="KW-1185">Reference proteome</keyword>
<feature type="binding site" evidence="9 11">
    <location>
        <position position="215"/>
    </location>
    <ligand>
        <name>substrate</name>
    </ligand>
</feature>
<dbReference type="InterPro" id="IPR047596">
    <property type="entry name" value="OMPdecase_bac"/>
</dbReference>
<dbReference type="InterPro" id="IPR001754">
    <property type="entry name" value="OMPdeCOase_dom"/>
</dbReference>
<evidence type="ECO:0000256" key="6">
    <source>
        <dbReference type="ARBA" id="ARBA00023239"/>
    </source>
</evidence>
<feature type="binding site" evidence="9 11">
    <location>
        <position position="33"/>
    </location>
    <ligand>
        <name>substrate</name>
    </ligand>
</feature>